<proteinExistence type="inferred from homology"/>
<feature type="region of interest" description="Alpha C-terminal domain (alpha-CTD)" evidence="11">
    <location>
        <begin position="249"/>
        <end position="317"/>
    </location>
</feature>
<evidence type="ECO:0000256" key="7">
    <source>
        <dbReference type="ARBA" id="ARBA00023163"/>
    </source>
</evidence>
<organism evidence="13 14">
    <name type="scientific">Neobacillus pocheonensis</name>
    <dbReference type="NCBI Taxonomy" id="363869"/>
    <lineage>
        <taxon>Bacteria</taxon>
        <taxon>Bacillati</taxon>
        <taxon>Bacillota</taxon>
        <taxon>Bacilli</taxon>
        <taxon>Bacillales</taxon>
        <taxon>Bacillaceae</taxon>
        <taxon>Neobacillus</taxon>
    </lineage>
</organism>
<dbReference type="NCBIfam" id="TIGR02027">
    <property type="entry name" value="rpoA"/>
    <property type="match status" value="1"/>
</dbReference>
<dbReference type="Pfam" id="PF01193">
    <property type="entry name" value="RNA_pol_L"/>
    <property type="match status" value="1"/>
</dbReference>
<evidence type="ECO:0000256" key="3">
    <source>
        <dbReference type="ARBA" id="ARBA00015972"/>
    </source>
</evidence>
<feature type="region of interest" description="Alpha N-terminal domain (alpha-NTD)" evidence="11">
    <location>
        <begin position="1"/>
        <end position="230"/>
    </location>
</feature>
<dbReference type="SMART" id="SM00662">
    <property type="entry name" value="RPOLD"/>
    <property type="match status" value="1"/>
</dbReference>
<comment type="function">
    <text evidence="11">DNA-dependent RNA polymerase catalyzes the transcription of DNA into RNA using the four ribonucleoside triphosphates as substrates.</text>
</comment>
<name>A0ABT0WEI2_9BACI</name>
<dbReference type="Pfam" id="PF01000">
    <property type="entry name" value="RNA_pol_A_bac"/>
    <property type="match status" value="1"/>
</dbReference>
<evidence type="ECO:0000256" key="2">
    <source>
        <dbReference type="ARBA" id="ARBA00012418"/>
    </source>
</evidence>
<dbReference type="InterPro" id="IPR011773">
    <property type="entry name" value="DNA-dir_RpoA"/>
</dbReference>
<reference evidence="13 14" key="1">
    <citation type="submission" date="2022-06" db="EMBL/GenBank/DDBJ databases">
        <authorList>
            <person name="Jeon C.O."/>
        </authorList>
    </citation>
    <scope>NUCLEOTIDE SEQUENCE [LARGE SCALE GENOMIC DNA]</scope>
    <source>
        <strain evidence="13 14">KCTC 13943</strain>
    </source>
</reference>
<comment type="catalytic activity">
    <reaction evidence="10 11">
        <text>RNA(n) + a ribonucleoside 5'-triphosphate = RNA(n+1) + diphosphate</text>
        <dbReference type="Rhea" id="RHEA:21248"/>
        <dbReference type="Rhea" id="RHEA-COMP:14527"/>
        <dbReference type="Rhea" id="RHEA-COMP:17342"/>
        <dbReference type="ChEBI" id="CHEBI:33019"/>
        <dbReference type="ChEBI" id="CHEBI:61557"/>
        <dbReference type="ChEBI" id="CHEBI:140395"/>
        <dbReference type="EC" id="2.7.7.6"/>
    </reaction>
</comment>
<evidence type="ECO:0000256" key="9">
    <source>
        <dbReference type="ARBA" id="ARBA00033070"/>
    </source>
</evidence>
<dbReference type="CDD" id="cd06928">
    <property type="entry name" value="RNAP_alpha_NTD"/>
    <property type="match status" value="1"/>
</dbReference>
<evidence type="ECO:0000256" key="4">
    <source>
        <dbReference type="ARBA" id="ARBA00022478"/>
    </source>
</evidence>
<dbReference type="NCBIfam" id="NF003513">
    <property type="entry name" value="PRK05182.1-2"/>
    <property type="match status" value="1"/>
</dbReference>
<dbReference type="SUPFAM" id="SSF56553">
    <property type="entry name" value="Insert subdomain of RNA polymerase alpha subunit"/>
    <property type="match status" value="1"/>
</dbReference>
<dbReference type="InterPro" id="IPR011262">
    <property type="entry name" value="DNA-dir_RNA_pol_insert"/>
</dbReference>
<dbReference type="GO" id="GO:0000428">
    <property type="term" value="C:DNA-directed RNA polymerase complex"/>
    <property type="evidence" value="ECO:0007669"/>
    <property type="project" value="UniProtKB-KW"/>
</dbReference>
<accession>A0ABT0WEI2</accession>
<dbReference type="NCBIfam" id="NF003519">
    <property type="entry name" value="PRK05182.2-5"/>
    <property type="match status" value="1"/>
</dbReference>
<keyword evidence="14" id="KW-1185">Reference proteome</keyword>
<comment type="similarity">
    <text evidence="1 11">Belongs to the RNA polymerase alpha chain family.</text>
</comment>
<evidence type="ECO:0000259" key="12">
    <source>
        <dbReference type="SMART" id="SM00662"/>
    </source>
</evidence>
<keyword evidence="5 11" id="KW-0808">Transferase</keyword>
<dbReference type="SUPFAM" id="SSF55257">
    <property type="entry name" value="RBP11-like subunits of RNA polymerase"/>
    <property type="match status" value="1"/>
</dbReference>
<dbReference type="Gene3D" id="1.10.150.20">
    <property type="entry name" value="5' to 3' exonuclease, C-terminal subdomain"/>
    <property type="match status" value="1"/>
</dbReference>
<dbReference type="Gene3D" id="3.30.1360.10">
    <property type="entry name" value="RNA polymerase, RBP11-like subunit"/>
    <property type="match status" value="1"/>
</dbReference>
<dbReference type="EC" id="2.7.7.6" evidence="2 11"/>
<keyword evidence="4 11" id="KW-0240">DNA-directed RNA polymerase</keyword>
<gene>
    <name evidence="11" type="primary">rpoA</name>
    <name evidence="13" type="ORF">NDK43_22795</name>
</gene>
<evidence type="ECO:0000313" key="14">
    <source>
        <dbReference type="Proteomes" id="UP001523262"/>
    </source>
</evidence>
<comment type="caution">
    <text evidence="13">The sequence shown here is derived from an EMBL/GenBank/DDBJ whole genome shotgun (WGS) entry which is preliminary data.</text>
</comment>
<dbReference type="InterPro" id="IPR036643">
    <property type="entry name" value="RNApol_insert_sf"/>
</dbReference>
<evidence type="ECO:0000256" key="10">
    <source>
        <dbReference type="ARBA" id="ARBA00048552"/>
    </source>
</evidence>
<dbReference type="HAMAP" id="MF_00059">
    <property type="entry name" value="RNApol_bact_RpoA"/>
    <property type="match status" value="1"/>
</dbReference>
<evidence type="ECO:0000256" key="6">
    <source>
        <dbReference type="ARBA" id="ARBA00022695"/>
    </source>
</evidence>
<keyword evidence="6 11" id="KW-0548">Nucleotidyltransferase</keyword>
<evidence type="ECO:0000256" key="11">
    <source>
        <dbReference type="HAMAP-Rule" id="MF_00059"/>
    </source>
</evidence>
<dbReference type="NCBIfam" id="NF003515">
    <property type="entry name" value="PRK05182.2-1"/>
    <property type="match status" value="1"/>
</dbReference>
<dbReference type="Gene3D" id="2.170.120.12">
    <property type="entry name" value="DNA-directed RNA polymerase, insert domain"/>
    <property type="match status" value="1"/>
</dbReference>
<dbReference type="InterPro" id="IPR011260">
    <property type="entry name" value="RNAP_asu_C"/>
</dbReference>
<dbReference type="EMBL" id="JAMQCR010000002">
    <property type="protein sequence ID" value="MCM2534658.1"/>
    <property type="molecule type" value="Genomic_DNA"/>
</dbReference>
<dbReference type="Proteomes" id="UP001523262">
    <property type="component" value="Unassembled WGS sequence"/>
</dbReference>
<evidence type="ECO:0000313" key="13">
    <source>
        <dbReference type="EMBL" id="MCM2534658.1"/>
    </source>
</evidence>
<sequence>MLKIEVPRIEKVMISEDAKYGKFVVEPLMKGFGTTLGNSLRRILLSSLPGAAVTSIQIDGVQNEFSTIDGIEEDVTTIILNIKNLSMNIYSDDEKELMIDVHRNGTITAADISHDSDVEILIPDLHLATLRENVHFRMRLTAKRGRGYVPAEQNKRDGLQVGVLPIDSIYTPVSRASYFVENTRVGQLVSFERLYFELWTDGSLGPSEAIAESAKMFNEQLSILVGLNPESQDSQIMLEREEVSKEKEILNLTIEDLDLSVRSFNSLKRNGINTIHDLANKSEEDIRKLRNLGQKSLKEIIDKLESLGIIVRKDDEN</sequence>
<keyword evidence="7 11" id="KW-0804">Transcription</keyword>
<evidence type="ECO:0000256" key="5">
    <source>
        <dbReference type="ARBA" id="ARBA00022679"/>
    </source>
</evidence>
<dbReference type="SUPFAM" id="SSF47789">
    <property type="entry name" value="C-terminal domain of RNA polymerase alpha subunit"/>
    <property type="match status" value="1"/>
</dbReference>
<comment type="domain">
    <text evidence="11">The N-terminal domain is essential for RNAP assembly and basal transcription, whereas the C-terminal domain is involved in interaction with transcriptional regulators and with upstream promoter elements.</text>
</comment>
<dbReference type="InterPro" id="IPR011263">
    <property type="entry name" value="DNA-dir_RNA_pol_RpoA/D/Rpb3"/>
</dbReference>
<evidence type="ECO:0000256" key="8">
    <source>
        <dbReference type="ARBA" id="ARBA00032524"/>
    </source>
</evidence>
<evidence type="ECO:0000256" key="1">
    <source>
        <dbReference type="ARBA" id="ARBA00007123"/>
    </source>
</evidence>
<protein>
    <recommendedName>
        <fullName evidence="3 11">DNA-directed RNA polymerase subunit alpha</fullName>
        <shortName evidence="11">RNAP subunit alpha</shortName>
        <ecNumber evidence="2 11">2.7.7.6</ecNumber>
    </recommendedName>
    <alternativeName>
        <fullName evidence="9 11">RNA polymerase subunit alpha</fullName>
    </alternativeName>
    <alternativeName>
        <fullName evidence="8 11">Transcriptase subunit alpha</fullName>
    </alternativeName>
</protein>
<dbReference type="GO" id="GO:0003899">
    <property type="term" value="F:DNA-directed RNA polymerase activity"/>
    <property type="evidence" value="ECO:0007669"/>
    <property type="project" value="UniProtKB-EC"/>
</dbReference>
<comment type="subunit">
    <text evidence="11">Homodimer. The RNAP catalytic core consists of 2 alpha, 1 beta, 1 beta' and 1 omega subunit. When a sigma factor is associated with the core the holoenzyme is formed, which can initiate transcription.</text>
</comment>
<feature type="domain" description="DNA-directed RNA polymerase RpoA/D/Rpb3-type" evidence="12">
    <location>
        <begin position="20"/>
        <end position="227"/>
    </location>
</feature>
<dbReference type="Pfam" id="PF03118">
    <property type="entry name" value="RNA_pol_A_CTD"/>
    <property type="match status" value="1"/>
</dbReference>
<dbReference type="InterPro" id="IPR036603">
    <property type="entry name" value="RBP11-like"/>
</dbReference>